<dbReference type="AlphaFoldDB" id="A0A6A5W3R4"/>
<dbReference type="PROSITE" id="PS00893">
    <property type="entry name" value="NUDIX_BOX"/>
    <property type="match status" value="1"/>
</dbReference>
<accession>A0A6A5W3R4</accession>
<dbReference type="SUPFAM" id="SSF55811">
    <property type="entry name" value="Nudix"/>
    <property type="match status" value="1"/>
</dbReference>
<organism evidence="2 3">
    <name type="scientific">Amniculicola lignicola CBS 123094</name>
    <dbReference type="NCBI Taxonomy" id="1392246"/>
    <lineage>
        <taxon>Eukaryota</taxon>
        <taxon>Fungi</taxon>
        <taxon>Dikarya</taxon>
        <taxon>Ascomycota</taxon>
        <taxon>Pezizomycotina</taxon>
        <taxon>Dothideomycetes</taxon>
        <taxon>Pleosporomycetidae</taxon>
        <taxon>Pleosporales</taxon>
        <taxon>Amniculicolaceae</taxon>
        <taxon>Amniculicola</taxon>
    </lineage>
</organism>
<keyword evidence="3" id="KW-1185">Reference proteome</keyword>
<evidence type="ECO:0000313" key="2">
    <source>
        <dbReference type="EMBL" id="KAF1996523.1"/>
    </source>
</evidence>
<feature type="compositionally biased region" description="Basic and acidic residues" evidence="1">
    <location>
        <begin position="59"/>
        <end position="81"/>
    </location>
</feature>
<dbReference type="Gene3D" id="3.90.79.10">
    <property type="entry name" value="Nucleoside Triphosphate Pyrophosphohydrolase"/>
    <property type="match status" value="1"/>
</dbReference>
<dbReference type="InterPro" id="IPR020084">
    <property type="entry name" value="NUDIX_hydrolase_CS"/>
</dbReference>
<dbReference type="OrthoDB" id="10259236at2759"/>
<name>A0A6A5W3R4_9PLEO</name>
<gene>
    <name evidence="2" type="ORF">P154DRAFT_443254</name>
</gene>
<protein>
    <recommendedName>
        <fullName evidence="4">Nudix hydrolase domain-containing protein</fullName>
    </recommendedName>
</protein>
<dbReference type="GO" id="GO:0016787">
    <property type="term" value="F:hydrolase activity"/>
    <property type="evidence" value="ECO:0007669"/>
    <property type="project" value="UniProtKB-KW"/>
</dbReference>
<evidence type="ECO:0000256" key="1">
    <source>
        <dbReference type="SAM" id="MobiDB-lite"/>
    </source>
</evidence>
<proteinExistence type="predicted"/>
<dbReference type="EMBL" id="ML977624">
    <property type="protein sequence ID" value="KAF1996523.1"/>
    <property type="molecule type" value="Genomic_DNA"/>
</dbReference>
<reference evidence="2" key="1">
    <citation type="journal article" date="2020" name="Stud. Mycol.">
        <title>101 Dothideomycetes genomes: a test case for predicting lifestyles and emergence of pathogens.</title>
        <authorList>
            <person name="Haridas S."/>
            <person name="Albert R."/>
            <person name="Binder M."/>
            <person name="Bloem J."/>
            <person name="Labutti K."/>
            <person name="Salamov A."/>
            <person name="Andreopoulos B."/>
            <person name="Baker S."/>
            <person name="Barry K."/>
            <person name="Bills G."/>
            <person name="Bluhm B."/>
            <person name="Cannon C."/>
            <person name="Castanera R."/>
            <person name="Culley D."/>
            <person name="Daum C."/>
            <person name="Ezra D."/>
            <person name="Gonzalez J."/>
            <person name="Henrissat B."/>
            <person name="Kuo A."/>
            <person name="Liang C."/>
            <person name="Lipzen A."/>
            <person name="Lutzoni F."/>
            <person name="Magnuson J."/>
            <person name="Mondo S."/>
            <person name="Nolan M."/>
            <person name="Ohm R."/>
            <person name="Pangilinan J."/>
            <person name="Park H.-J."/>
            <person name="Ramirez L."/>
            <person name="Alfaro M."/>
            <person name="Sun H."/>
            <person name="Tritt A."/>
            <person name="Yoshinaga Y."/>
            <person name="Zwiers L.-H."/>
            <person name="Turgeon B."/>
            <person name="Goodwin S."/>
            <person name="Spatafora J."/>
            <person name="Crous P."/>
            <person name="Grigoriev I."/>
        </authorList>
    </citation>
    <scope>NUCLEOTIDE SEQUENCE</scope>
    <source>
        <strain evidence="2">CBS 123094</strain>
    </source>
</reference>
<evidence type="ECO:0008006" key="4">
    <source>
        <dbReference type="Google" id="ProtNLM"/>
    </source>
</evidence>
<dbReference type="Proteomes" id="UP000799779">
    <property type="component" value="Unassembled WGS sequence"/>
</dbReference>
<evidence type="ECO:0000313" key="3">
    <source>
        <dbReference type="Proteomes" id="UP000799779"/>
    </source>
</evidence>
<sequence>MATDYVHATSTYPATFGQFASEDFMIGGGVAIFHIATGRVVICKTTDRQGRTFYFLPKGRRDAGEESGKGAEREGYEESGYRNRLLPLPTKHRQPQAHPRITAPSMTAEPVWTQMLSMRHGSIQYIFYWYIAETLPPDLDADHVHSTDEAYKPPPPFPLSGLTLMDRVRMEPEGYEPVKHEGTGVDEDEQKYESWLVKWEEAVVKLGRGGVEASVVERGWRGIEKRFAMEEENSVDKEEA</sequence>
<dbReference type="InterPro" id="IPR015797">
    <property type="entry name" value="NUDIX_hydrolase-like_dom_sf"/>
</dbReference>
<feature type="region of interest" description="Disordered" evidence="1">
    <location>
        <begin position="59"/>
        <end position="83"/>
    </location>
</feature>